<keyword evidence="3" id="KW-1185">Reference proteome</keyword>
<evidence type="ECO:0000313" key="3">
    <source>
        <dbReference type="Proteomes" id="UP001179647"/>
    </source>
</evidence>
<feature type="transmembrane region" description="Helical" evidence="1">
    <location>
        <begin position="7"/>
        <end position="24"/>
    </location>
</feature>
<reference evidence="2" key="1">
    <citation type="submission" date="2022-10" db="EMBL/GenBank/DDBJ databases">
        <title>Vagococcus sp. isolated from poultry meat.</title>
        <authorList>
            <person name="Johansson P."/>
            <person name="Bjorkroth J."/>
        </authorList>
    </citation>
    <scope>NUCLEOTIDE SEQUENCE</scope>
    <source>
        <strain evidence="2">STAA11</strain>
    </source>
</reference>
<evidence type="ECO:0000256" key="1">
    <source>
        <dbReference type="SAM" id="Phobius"/>
    </source>
</evidence>
<dbReference type="Pfam" id="PF11457">
    <property type="entry name" value="DUF3021"/>
    <property type="match status" value="1"/>
</dbReference>
<feature type="transmembrane region" description="Helical" evidence="1">
    <location>
        <begin position="86"/>
        <end position="107"/>
    </location>
</feature>
<evidence type="ECO:0000313" key="2">
    <source>
        <dbReference type="EMBL" id="WEG72582.1"/>
    </source>
</evidence>
<dbReference type="AlphaFoldDB" id="A0AAF0CTJ8"/>
<organism evidence="2 3">
    <name type="scientific">Vagococcus intermedius</name>
    <dbReference type="NCBI Taxonomy" id="2991418"/>
    <lineage>
        <taxon>Bacteria</taxon>
        <taxon>Bacillati</taxon>
        <taxon>Bacillota</taxon>
        <taxon>Bacilli</taxon>
        <taxon>Lactobacillales</taxon>
        <taxon>Enterococcaceae</taxon>
        <taxon>Vagococcus</taxon>
    </lineage>
</organism>
<gene>
    <name evidence="2" type="ORF">OL234_06220</name>
</gene>
<protein>
    <submittedName>
        <fullName evidence="2">DUF3021 domain-containing protein</fullName>
    </submittedName>
</protein>
<keyword evidence="1" id="KW-1133">Transmembrane helix</keyword>
<feature type="transmembrane region" description="Helical" evidence="1">
    <location>
        <begin position="59"/>
        <end position="80"/>
    </location>
</feature>
<sequence length="128" mass="14466">MEWRAKISSGLGIGSFIYLALIYFNGSTTVTNKTITMVFLISIFAGVTTSIFEVEKISFLLSLLIHYTATTLFVCILYIANYSVQSLANLILSIAVVYFVTYIVIIFQNKLIARDLNNYLKKIKRDKS</sequence>
<accession>A0AAF0CTJ8</accession>
<dbReference type="InterPro" id="IPR021560">
    <property type="entry name" value="DUF3021"/>
</dbReference>
<dbReference type="EMBL" id="CP110232">
    <property type="protein sequence ID" value="WEG72582.1"/>
    <property type="molecule type" value="Genomic_DNA"/>
</dbReference>
<keyword evidence="1" id="KW-0472">Membrane</keyword>
<dbReference type="Proteomes" id="UP001179647">
    <property type="component" value="Chromosome"/>
</dbReference>
<dbReference type="KEGG" id="vie:OL234_06220"/>
<feature type="transmembrane region" description="Helical" evidence="1">
    <location>
        <begin position="30"/>
        <end position="52"/>
    </location>
</feature>
<name>A0AAF0CTJ8_9ENTE</name>
<proteinExistence type="predicted"/>
<dbReference type="RefSeq" id="WP_275468383.1">
    <property type="nucleotide sequence ID" value="NZ_CP110232.1"/>
</dbReference>
<keyword evidence="1" id="KW-0812">Transmembrane</keyword>